<evidence type="ECO:0000256" key="14">
    <source>
        <dbReference type="ARBA" id="ARBA00023004"/>
    </source>
</evidence>
<gene>
    <name evidence="19" type="primary">nrfA</name>
    <name evidence="19" type="ORF">N425_14170</name>
</gene>
<dbReference type="EMBL" id="AYUF01000499">
    <property type="protein sequence ID" value="ETK00574.1"/>
    <property type="molecule type" value="Genomic_DNA"/>
</dbReference>
<dbReference type="Pfam" id="PF02335">
    <property type="entry name" value="Cytochrom_C552"/>
    <property type="match status" value="1"/>
</dbReference>
<keyword evidence="7" id="KW-0349">Heme</keyword>
<name>W2C026_9BACT</name>
<organism evidence="19 20">
    <name type="scientific">Tannerella sp. oral taxon BU063 isolate Cell 2</name>
    <dbReference type="NCBI Taxonomy" id="1411148"/>
    <lineage>
        <taxon>Bacteria</taxon>
        <taxon>Pseudomonadati</taxon>
        <taxon>Bacteroidota</taxon>
        <taxon>Bacteroidia</taxon>
        <taxon>Bacteroidales</taxon>
        <taxon>Tannerellaceae</taxon>
        <taxon>Tannerella</taxon>
    </lineage>
</organism>
<evidence type="ECO:0000256" key="18">
    <source>
        <dbReference type="SAM" id="Phobius"/>
    </source>
</evidence>
<keyword evidence="18" id="KW-0472">Membrane</keyword>
<evidence type="ECO:0000256" key="1">
    <source>
        <dbReference type="ARBA" id="ARBA00001926"/>
    </source>
</evidence>
<keyword evidence="18" id="KW-1133">Transmembrane helix</keyword>
<comment type="subcellular location">
    <subcellularLocation>
        <location evidence="2">Periplasm</location>
    </subcellularLocation>
</comment>
<dbReference type="FunFam" id="1.20.140.10:FF:000014">
    <property type="entry name" value="Cytochrome c-552"/>
    <property type="match status" value="1"/>
</dbReference>
<keyword evidence="10" id="KW-0574">Periplasm</keyword>
<evidence type="ECO:0000313" key="19">
    <source>
        <dbReference type="EMBL" id="ETK00574.1"/>
    </source>
</evidence>
<dbReference type="PATRIC" id="fig|1411148.3.peg.2384"/>
<dbReference type="PIRSF" id="PIRSF000243">
    <property type="entry name" value="Cyt_c552"/>
    <property type="match status" value="1"/>
</dbReference>
<evidence type="ECO:0000256" key="6">
    <source>
        <dbReference type="ARBA" id="ARBA00022448"/>
    </source>
</evidence>
<evidence type="ECO:0000256" key="9">
    <source>
        <dbReference type="ARBA" id="ARBA00022729"/>
    </source>
</evidence>
<evidence type="ECO:0000256" key="3">
    <source>
        <dbReference type="ARBA" id="ARBA00005096"/>
    </source>
</evidence>
<dbReference type="Gene3D" id="1.10.1130.10">
    <property type="entry name" value="Flavocytochrome C3, Chain A"/>
    <property type="match status" value="1"/>
</dbReference>
<dbReference type="EC" id="1.7.2.2" evidence="5"/>
<keyword evidence="12" id="KW-0249">Electron transport</keyword>
<evidence type="ECO:0000256" key="12">
    <source>
        <dbReference type="ARBA" id="ARBA00022982"/>
    </source>
</evidence>
<dbReference type="NCBIfam" id="NF008339">
    <property type="entry name" value="PRK11125.1"/>
    <property type="match status" value="1"/>
</dbReference>
<dbReference type="GO" id="GO:0019645">
    <property type="term" value="P:anaerobic electron transport chain"/>
    <property type="evidence" value="ECO:0007669"/>
    <property type="project" value="TreeGrafter"/>
</dbReference>
<comment type="pathway">
    <text evidence="3">Nitrogen metabolism; nitrate reduction (assimilation).</text>
</comment>
<dbReference type="Gene3D" id="1.20.140.10">
    <property type="entry name" value="Butyryl-CoA Dehydrogenase, subunit A, domain 3"/>
    <property type="match status" value="1"/>
</dbReference>
<comment type="similarity">
    <text evidence="4">Belongs to the cytochrome c-552 family.</text>
</comment>
<dbReference type="AlphaFoldDB" id="W2C026"/>
<keyword evidence="11" id="KW-0106">Calcium</keyword>
<evidence type="ECO:0000256" key="17">
    <source>
        <dbReference type="ARBA" id="ARBA00075247"/>
    </source>
</evidence>
<feature type="transmembrane region" description="Helical" evidence="18">
    <location>
        <begin position="14"/>
        <end position="37"/>
    </location>
</feature>
<protein>
    <recommendedName>
        <fullName evidence="16">Cytochrome c-552</fullName>
        <ecNumber evidence="5">1.7.2.2</ecNumber>
    </recommendedName>
    <alternativeName>
        <fullName evidence="17">Ammonia-forming cytochrome c nitrite reductase</fullName>
    </alternativeName>
</protein>
<sequence length="505" mass="57972">MFKRLTDTIRRRPIVGWILFFAIMAGVFLLGLLAASITERRAEIATIYNNKKTDIPEFETRNEIWGLNFPREYETWAQTADTSFTSEFNGSHAVDVLAARPQMVIFWAGYSFSREYNSPRGHKHAIEDMRAILRTGNPGIDGEGDIQPATCWTCKGPDVPRMMHEMGIANFYKAPWSQLGAEIMNPIGCGDCHDPKTMDLKITRPALIEAFQRQGKDITKATQQEMRSLVCAQCHVEYYFKGEGKYLTFPWDKGMTMEDAEAYYDESDYYDYIHALSRAPILKAQHPGYELSMQGIHAQRGVACADCHMPYKAEGGIKYTDHHITSPLQYIDRTCQVCHRESEETLRQNVYERQRKVNEVRNKLEDELLHAHIEAEFAWKKGATETEMAPVLKFIRQSQWRWDYGVASHGASFHAPQEVTRILSAGLERAMKARLALSRILAKHGYTDEVPMPDISTKEKAQRYIGLNPEELRRKKGEFLKTVVPKWIEEARKKNRIMTADASRS</sequence>
<accession>W2C026</accession>
<dbReference type="GO" id="GO:0046872">
    <property type="term" value="F:metal ion binding"/>
    <property type="evidence" value="ECO:0007669"/>
    <property type="project" value="UniProtKB-KW"/>
</dbReference>
<keyword evidence="9" id="KW-0732">Signal</keyword>
<evidence type="ECO:0000256" key="11">
    <source>
        <dbReference type="ARBA" id="ARBA00022837"/>
    </source>
</evidence>
<keyword evidence="14" id="KW-0408">Iron</keyword>
<evidence type="ECO:0000256" key="4">
    <source>
        <dbReference type="ARBA" id="ARBA00009288"/>
    </source>
</evidence>
<dbReference type="Proteomes" id="UP000018837">
    <property type="component" value="Unassembled WGS sequence"/>
</dbReference>
<proteinExistence type="inferred from homology"/>
<dbReference type="PANTHER" id="PTHR30633:SF0">
    <property type="entry name" value="CYTOCHROME C-552"/>
    <property type="match status" value="1"/>
</dbReference>
<evidence type="ECO:0000256" key="13">
    <source>
        <dbReference type="ARBA" id="ARBA00023002"/>
    </source>
</evidence>
<evidence type="ECO:0000256" key="16">
    <source>
        <dbReference type="ARBA" id="ARBA00070461"/>
    </source>
</evidence>
<keyword evidence="8" id="KW-0479">Metal-binding</keyword>
<dbReference type="PANTHER" id="PTHR30633">
    <property type="entry name" value="CYTOCHROME C-552 RESPIRATORY NITRITE REDUCTASE"/>
    <property type="match status" value="1"/>
</dbReference>
<dbReference type="SUPFAM" id="SSF48695">
    <property type="entry name" value="Multiheme cytochromes"/>
    <property type="match status" value="1"/>
</dbReference>
<dbReference type="InterPro" id="IPR003321">
    <property type="entry name" value="Cyt_c552"/>
</dbReference>
<reference evidence="19 20" key="1">
    <citation type="submission" date="2013-11" db="EMBL/GenBank/DDBJ databases">
        <title>Single cell genomics of uncultured Tannerella BU063 (oral taxon 286).</title>
        <authorList>
            <person name="Beall C.J."/>
            <person name="Campbell A.G."/>
            <person name="Griffen A.L."/>
            <person name="Podar M."/>
            <person name="Leys E.J."/>
        </authorList>
    </citation>
    <scope>NUCLEOTIDE SEQUENCE [LARGE SCALE GENOMIC DNA]</scope>
    <source>
        <strain evidence="19">Cell 2</strain>
    </source>
</reference>
<evidence type="ECO:0000313" key="20">
    <source>
        <dbReference type="Proteomes" id="UP000018837"/>
    </source>
</evidence>
<dbReference type="GO" id="GO:0042279">
    <property type="term" value="F:nitrite reductase (cytochrome, ammonia-forming) activity"/>
    <property type="evidence" value="ECO:0007669"/>
    <property type="project" value="UniProtKB-EC"/>
</dbReference>
<keyword evidence="18" id="KW-0812">Transmembrane</keyword>
<dbReference type="InterPro" id="IPR036280">
    <property type="entry name" value="Multihaem_cyt_sf"/>
</dbReference>
<keyword evidence="13 19" id="KW-0560">Oxidoreductase</keyword>
<comment type="cofactor">
    <cofactor evidence="1">
        <name>heme c</name>
        <dbReference type="ChEBI" id="CHEBI:61717"/>
    </cofactor>
</comment>
<comment type="caution">
    <text evidence="19">The sequence shown here is derived from an EMBL/GenBank/DDBJ whole genome shotgun (WGS) entry which is preliminary data.</text>
</comment>
<dbReference type="GO" id="GO:0030288">
    <property type="term" value="C:outer membrane-bounded periplasmic space"/>
    <property type="evidence" value="ECO:0007669"/>
    <property type="project" value="TreeGrafter"/>
</dbReference>
<evidence type="ECO:0000256" key="2">
    <source>
        <dbReference type="ARBA" id="ARBA00004418"/>
    </source>
</evidence>
<comment type="catalytic activity">
    <reaction evidence="15">
        <text>6 Fe(III)-[cytochrome c] + NH4(+) + 2 H2O = 6 Fe(II)-[cytochrome c] + nitrite + 8 H(+)</text>
        <dbReference type="Rhea" id="RHEA:13089"/>
        <dbReference type="Rhea" id="RHEA-COMP:10350"/>
        <dbReference type="Rhea" id="RHEA-COMP:14399"/>
        <dbReference type="ChEBI" id="CHEBI:15377"/>
        <dbReference type="ChEBI" id="CHEBI:15378"/>
        <dbReference type="ChEBI" id="CHEBI:16301"/>
        <dbReference type="ChEBI" id="CHEBI:28938"/>
        <dbReference type="ChEBI" id="CHEBI:29033"/>
        <dbReference type="ChEBI" id="CHEBI:29034"/>
        <dbReference type="EC" id="1.7.2.2"/>
    </reaction>
</comment>
<evidence type="ECO:0000256" key="8">
    <source>
        <dbReference type="ARBA" id="ARBA00022723"/>
    </source>
</evidence>
<evidence type="ECO:0000256" key="5">
    <source>
        <dbReference type="ARBA" id="ARBA00011887"/>
    </source>
</evidence>
<keyword evidence="6" id="KW-0813">Transport</keyword>
<dbReference type="CDD" id="cd00548">
    <property type="entry name" value="NrfA-like"/>
    <property type="match status" value="1"/>
</dbReference>
<evidence type="ECO:0000256" key="7">
    <source>
        <dbReference type="ARBA" id="ARBA00022617"/>
    </source>
</evidence>
<evidence type="ECO:0000256" key="15">
    <source>
        <dbReference type="ARBA" id="ARBA00049131"/>
    </source>
</evidence>
<dbReference type="GO" id="GO:0020037">
    <property type="term" value="F:heme binding"/>
    <property type="evidence" value="ECO:0007669"/>
    <property type="project" value="TreeGrafter"/>
</dbReference>
<evidence type="ECO:0000256" key="10">
    <source>
        <dbReference type="ARBA" id="ARBA00022764"/>
    </source>
</evidence>